<organism evidence="2 3">
    <name type="scientific">Vitrella brassicaformis (strain CCMP3155)</name>
    <dbReference type="NCBI Taxonomy" id="1169540"/>
    <lineage>
        <taxon>Eukaryota</taxon>
        <taxon>Sar</taxon>
        <taxon>Alveolata</taxon>
        <taxon>Colpodellida</taxon>
        <taxon>Vitrellaceae</taxon>
        <taxon>Vitrella</taxon>
    </lineage>
</organism>
<protein>
    <submittedName>
        <fullName evidence="2">Uncharacterized protein</fullName>
    </submittedName>
</protein>
<dbReference type="EMBL" id="CDMY01000740">
    <property type="protein sequence ID" value="CEM31998.1"/>
    <property type="molecule type" value="Genomic_DNA"/>
</dbReference>
<dbReference type="InParanoid" id="A0A0G4GNY5"/>
<keyword evidence="1" id="KW-0812">Transmembrane</keyword>
<proteinExistence type="predicted"/>
<dbReference type="VEuPathDB" id="CryptoDB:Vbra_23254"/>
<keyword evidence="3" id="KW-1185">Reference proteome</keyword>
<name>A0A0G4GNY5_VITBC</name>
<evidence type="ECO:0000256" key="1">
    <source>
        <dbReference type="SAM" id="Phobius"/>
    </source>
</evidence>
<evidence type="ECO:0000313" key="3">
    <source>
        <dbReference type="Proteomes" id="UP000041254"/>
    </source>
</evidence>
<dbReference type="Proteomes" id="UP000041254">
    <property type="component" value="Unassembled WGS sequence"/>
</dbReference>
<sequence>MGLPREFNRVLHEHLKYYAAWEPISNHFVLGNWGVIENGVFVSHGNIRDLDPALSDIIRESGVSREAFEDFRSSVTVNVRTAGEGTADLQVLDGDVAASLEFKFTERNAVLFKGSVETVKILNVDEVLGRLVSLPGWKRHFRVVVGLRRGKNCTIVAAREAGATVAFGGRAEVLRKIQAGAMVAAGDFTVHGEGATSLCIVGKEGVVGLDLRRAKVSTFSFRSDNLPLPLVAPLNEPPIGPRRLPPVTALNESPVAPCQNGSSPISRCLASFLKASALCIAVVVGTPLFVVLLLLISVVLGICSPFLLIAKLLKPCAPDCCLPFLDRLNLVTEGIIGAIGLQSVAFASPHLAAPPAAAAPPLPSLIGLPARRGSLWPIPPSVQGDLGSVELHCDEEAEFHEFYEAPQVSSYRVVTKDAEGSTVVLEVEMDWGDELSDDMTEEASGEDSEFPM</sequence>
<reference evidence="2 3" key="1">
    <citation type="submission" date="2014-11" db="EMBL/GenBank/DDBJ databases">
        <authorList>
            <person name="Zhu J."/>
            <person name="Qi W."/>
            <person name="Song R."/>
        </authorList>
    </citation>
    <scope>NUCLEOTIDE SEQUENCE [LARGE SCALE GENOMIC DNA]</scope>
</reference>
<keyword evidence="1" id="KW-0472">Membrane</keyword>
<gene>
    <name evidence="2" type="ORF">Vbra_23254</name>
</gene>
<accession>A0A0G4GNY5</accession>
<keyword evidence="1" id="KW-1133">Transmembrane helix</keyword>
<dbReference type="AlphaFoldDB" id="A0A0G4GNY5"/>
<evidence type="ECO:0000313" key="2">
    <source>
        <dbReference type="EMBL" id="CEM31998.1"/>
    </source>
</evidence>
<feature type="transmembrane region" description="Helical" evidence="1">
    <location>
        <begin position="275"/>
        <end position="308"/>
    </location>
</feature>